<evidence type="ECO:0000256" key="7">
    <source>
        <dbReference type="SAM" id="MobiDB-lite"/>
    </source>
</evidence>
<keyword evidence="4" id="KW-0508">mRNA splicing</keyword>
<sequence length="1218" mass="136518">MYLYNLTLQRPTAVFQSISGNFSGTKVVEILLNHGRALELLRYDEDGKIESILYTEVFGIIRSIIPFRLTSGTKDYIIVGSDSGRVVILEYNPLKNQFDKVHQETFGRTGCRRIIPGQYLAVDPKGRAFMIGAIEKQKLVYILNRDSTAKLTISSPLEAHKAHTIVFSMCGVDVGFENPIFATISVDYSDDGDLDDVQEQHKKKMLTFYELDLGLNNVVRKWSDEVDYSANIVMTVPGGTEGPGGVLICSENYIAYKNQGHPEKRAQIPRRMGTDPDKGLMIISHSSHKQKGMFFFLVQSEVGDLYKITLDYQGEIVNQVVISYFDTIPVANCITVLKNGFLFAASEFGNHGLYFFKGLGDNEDTLIEAEGQQWFEERGELKHLELTSSIGSLVPVLDYKVLDLVQEENPQMYALCGTSKNSSLKVLRYGLPVNQMAETPLPGVPSGIWTLPKTNLSPDEQQSDKFIIVSFVGTTSVLRIGDNIEEDHDSGILETTTTLLIRPLGQDAILQVYSNGIRHIKADKRINEWRAPGRKSVLHATSNQTQVVLALSGGELIYFELDQAGNLSEVMKKDMRRDISCIEISPIPKGRILSRFLAVSDWEGPVRVLSLDRDNCLSQVSMFDTDKVQIESLSIVDMPIQEAGVDNTRQNAQQHRGAAATLNIPSTLFLFIGLKNGVLKRAIIDSLTGELSDVRTRFLGRKPVRFFRIKVKGNNALLALSSRVWLNYSYQGKLEMTPLSIEPLDNASSFSSDQCSEGVVATVQNNLKIFTLDKLGENFNQISVPLQCSPKRFIIHPQTNYMVVLESETNYNTEDLNLTELNRKLAADNGNSNNDDQDDMEFDEKTNNKKNKKIYKPKAGKGMWRSFIRIMDPVSYQTLDLIQLDDNEAAFNLTTCTFANDTDIYLAVSAGVDVELNPKKFTASTINLYKFTDNGTKLQLVYKTEIEDICYALTAFQNRLAAGVGKSLRLFEMGKKKLLRKCETKSIPCTIVNIHTMGDRLVVGDIQESIHFVKYKRSENMLYVFADDTVPRYITSSTILDYDTVAGCDKFGNVFVVRLPQNVSEEVEEDPTGSKLRFETGLLNGAPHKLEHIAQFYVGDMVNTITKASLTYGGPEVLLYTTLTGAIGALVPFTSREDVDFFSTLEMQLRAEHPPLCGRDHLAYRSYYFPVKNVIDGDLCEQYLSLDPIKQRAIAEELSRSPAEVLKKLEDLRSQKLL</sequence>
<feature type="domain" description="RSE1/DDB1/CPSF1 first beta-propeller" evidence="9">
    <location>
        <begin position="14"/>
        <end position="385"/>
    </location>
</feature>
<dbReference type="Pfam" id="PF03178">
    <property type="entry name" value="CPSF_A"/>
    <property type="match status" value="1"/>
</dbReference>
<evidence type="ECO:0000259" key="8">
    <source>
        <dbReference type="Pfam" id="PF03178"/>
    </source>
</evidence>
<comment type="subcellular location">
    <subcellularLocation>
        <location evidence="1">Nucleus</location>
    </subcellularLocation>
</comment>
<comment type="caution">
    <text evidence="11">The sequence shown here is derived from an EMBL/GenBank/DDBJ whole genome shotgun (WGS) entry which is preliminary data.</text>
</comment>
<accession>A0A8J4UQ24</accession>
<dbReference type="InterPro" id="IPR058543">
    <property type="entry name" value="Beta-prop_RSE1/DDB1/CPSF1_2nd"/>
</dbReference>
<comment type="similarity">
    <text evidence="6">Belongs to the RSE1 family.</text>
</comment>
<dbReference type="GO" id="GO:0005681">
    <property type="term" value="C:spliceosomal complex"/>
    <property type="evidence" value="ECO:0007669"/>
    <property type="project" value="UniProtKB-KW"/>
</dbReference>
<evidence type="ECO:0000259" key="10">
    <source>
        <dbReference type="Pfam" id="PF23726"/>
    </source>
</evidence>
<evidence type="ECO:0008006" key="13">
    <source>
        <dbReference type="Google" id="ProtNLM"/>
    </source>
</evidence>
<dbReference type="GO" id="GO:0008380">
    <property type="term" value="P:RNA splicing"/>
    <property type="evidence" value="ECO:0007669"/>
    <property type="project" value="UniProtKB-KW"/>
</dbReference>
<keyword evidence="3" id="KW-0747">Spliceosome</keyword>
<dbReference type="InterPro" id="IPR004871">
    <property type="entry name" value="RSE1/DDB1/CPSF1_C"/>
</dbReference>
<protein>
    <recommendedName>
        <fullName evidence="13">CPSF domain-containing protein</fullName>
    </recommendedName>
</protein>
<keyword evidence="2" id="KW-0507">mRNA processing</keyword>
<keyword evidence="12" id="KW-1185">Reference proteome</keyword>
<keyword evidence="5" id="KW-0539">Nucleus</keyword>
<evidence type="ECO:0000256" key="3">
    <source>
        <dbReference type="ARBA" id="ARBA00022728"/>
    </source>
</evidence>
<dbReference type="Pfam" id="PF10433">
    <property type="entry name" value="Beta-prop_RSE1_1st"/>
    <property type="match status" value="1"/>
</dbReference>
<dbReference type="OrthoDB" id="436637at2759"/>
<dbReference type="FunFam" id="1.10.150.910:FF:000002">
    <property type="entry name" value="Splicing factor 3B subunit 3"/>
    <property type="match status" value="1"/>
</dbReference>
<organism evidence="11 12">
    <name type="scientific">Polysphondylium violaceum</name>
    <dbReference type="NCBI Taxonomy" id="133409"/>
    <lineage>
        <taxon>Eukaryota</taxon>
        <taxon>Amoebozoa</taxon>
        <taxon>Evosea</taxon>
        <taxon>Eumycetozoa</taxon>
        <taxon>Dictyostelia</taxon>
        <taxon>Dictyosteliales</taxon>
        <taxon>Dictyosteliaceae</taxon>
        <taxon>Polysphondylium</taxon>
    </lineage>
</organism>
<evidence type="ECO:0000313" key="12">
    <source>
        <dbReference type="Proteomes" id="UP000695562"/>
    </source>
</evidence>
<dbReference type="InterPro" id="IPR050358">
    <property type="entry name" value="RSE1/DDB1/CFT1"/>
</dbReference>
<dbReference type="Gene3D" id="1.10.150.910">
    <property type="match status" value="1"/>
</dbReference>
<feature type="region of interest" description="Disordered" evidence="7">
    <location>
        <begin position="827"/>
        <end position="851"/>
    </location>
</feature>
<dbReference type="Gene3D" id="2.130.10.10">
    <property type="entry name" value="YVTN repeat-like/Quinoprotein amine dehydrogenase"/>
    <property type="match status" value="3"/>
</dbReference>
<dbReference type="EMBL" id="AJWJ01000548">
    <property type="protein sequence ID" value="KAF2070066.1"/>
    <property type="molecule type" value="Genomic_DNA"/>
</dbReference>
<evidence type="ECO:0000313" key="11">
    <source>
        <dbReference type="EMBL" id="KAF2070066.1"/>
    </source>
</evidence>
<evidence type="ECO:0000256" key="5">
    <source>
        <dbReference type="ARBA" id="ARBA00023242"/>
    </source>
</evidence>
<name>A0A8J4UQ24_9MYCE</name>
<feature type="domain" description="RSE1/DDB1/CPSF1 C-terminal" evidence="8">
    <location>
        <begin position="865"/>
        <end position="1184"/>
    </location>
</feature>
<gene>
    <name evidence="11" type="ORF">CYY_008612</name>
</gene>
<dbReference type="FunFam" id="2.130.10.10:FF:000640">
    <property type="entry name" value="Splicing factor 3B subunit 3"/>
    <property type="match status" value="1"/>
</dbReference>
<dbReference type="InterPro" id="IPR018846">
    <property type="entry name" value="Beta-prop_RSE1/DDB1/CPSF1_1st"/>
</dbReference>
<dbReference type="GO" id="GO:0003676">
    <property type="term" value="F:nucleic acid binding"/>
    <property type="evidence" value="ECO:0007669"/>
    <property type="project" value="InterPro"/>
</dbReference>
<dbReference type="PANTHER" id="PTHR10644">
    <property type="entry name" value="DNA REPAIR/RNA PROCESSING CPSF FAMILY"/>
    <property type="match status" value="1"/>
</dbReference>
<dbReference type="SUPFAM" id="SSF50978">
    <property type="entry name" value="WD40 repeat-like"/>
    <property type="match status" value="1"/>
</dbReference>
<evidence type="ECO:0000256" key="4">
    <source>
        <dbReference type="ARBA" id="ARBA00023187"/>
    </source>
</evidence>
<dbReference type="AlphaFoldDB" id="A0A8J4UQ24"/>
<dbReference type="Pfam" id="PF23726">
    <property type="entry name" value="Beta-prop_RSE1_2nd"/>
    <property type="match status" value="1"/>
</dbReference>
<dbReference type="Proteomes" id="UP000695562">
    <property type="component" value="Unassembled WGS sequence"/>
</dbReference>
<evidence type="ECO:0000256" key="6">
    <source>
        <dbReference type="ARBA" id="ARBA00038266"/>
    </source>
</evidence>
<evidence type="ECO:0000256" key="2">
    <source>
        <dbReference type="ARBA" id="ARBA00022664"/>
    </source>
</evidence>
<dbReference type="FunFam" id="2.130.10.10:FF:000031">
    <property type="entry name" value="Splicing factor 3b subunit 3"/>
    <property type="match status" value="1"/>
</dbReference>
<dbReference type="GO" id="GO:0006397">
    <property type="term" value="P:mRNA processing"/>
    <property type="evidence" value="ECO:0007669"/>
    <property type="project" value="UniProtKB-KW"/>
</dbReference>
<dbReference type="InterPro" id="IPR036322">
    <property type="entry name" value="WD40_repeat_dom_sf"/>
</dbReference>
<evidence type="ECO:0000256" key="1">
    <source>
        <dbReference type="ARBA" id="ARBA00004123"/>
    </source>
</evidence>
<proteinExistence type="inferred from homology"/>
<feature type="domain" description="RSE1/DDB1/CPSF1 second beta-propeller" evidence="10">
    <location>
        <begin position="435"/>
        <end position="772"/>
    </location>
</feature>
<dbReference type="InterPro" id="IPR015943">
    <property type="entry name" value="WD40/YVTN_repeat-like_dom_sf"/>
</dbReference>
<evidence type="ECO:0000259" key="9">
    <source>
        <dbReference type="Pfam" id="PF10433"/>
    </source>
</evidence>
<reference evidence="11" key="1">
    <citation type="submission" date="2020-01" db="EMBL/GenBank/DDBJ databases">
        <title>Development of genomics and gene disruption for Polysphondylium violaceum indicates a role for the polyketide synthase stlB in stalk morphogenesis.</title>
        <authorList>
            <person name="Narita B."/>
            <person name="Kawabe Y."/>
            <person name="Kin K."/>
            <person name="Saito T."/>
            <person name="Gibbs R."/>
            <person name="Kuspa A."/>
            <person name="Muzny D."/>
            <person name="Queller D."/>
            <person name="Richards S."/>
            <person name="Strassman J."/>
            <person name="Sucgang R."/>
            <person name="Worley K."/>
            <person name="Schaap P."/>
        </authorList>
    </citation>
    <scope>NUCLEOTIDE SEQUENCE</scope>
    <source>
        <strain evidence="11">QSvi11</strain>
    </source>
</reference>